<sequence length="80" mass="9604">MMLYLTVLRLLGAFLWVRKFDRFPVFITLLIFCPPSIFHPSFFMFLPVDFVLKLLIFLFCDMSFYQIVPNFTFFISGILF</sequence>
<proteinExistence type="predicted"/>
<name>A0AC34RIR2_9BILA</name>
<evidence type="ECO:0000313" key="2">
    <source>
        <dbReference type="WBParaSite" id="JU765_v2.g7338.t1"/>
    </source>
</evidence>
<accession>A0AC34RIR2</accession>
<protein>
    <submittedName>
        <fullName evidence="2">NADH dehydrogenase subunit 1</fullName>
    </submittedName>
</protein>
<dbReference type="Proteomes" id="UP000887576">
    <property type="component" value="Unplaced"/>
</dbReference>
<reference evidence="2" key="1">
    <citation type="submission" date="2022-11" db="UniProtKB">
        <authorList>
            <consortium name="WormBaseParasite"/>
        </authorList>
    </citation>
    <scope>IDENTIFICATION</scope>
</reference>
<evidence type="ECO:0000313" key="1">
    <source>
        <dbReference type="Proteomes" id="UP000887576"/>
    </source>
</evidence>
<organism evidence="1 2">
    <name type="scientific">Panagrolaimus sp. JU765</name>
    <dbReference type="NCBI Taxonomy" id="591449"/>
    <lineage>
        <taxon>Eukaryota</taxon>
        <taxon>Metazoa</taxon>
        <taxon>Ecdysozoa</taxon>
        <taxon>Nematoda</taxon>
        <taxon>Chromadorea</taxon>
        <taxon>Rhabditida</taxon>
        <taxon>Tylenchina</taxon>
        <taxon>Panagrolaimomorpha</taxon>
        <taxon>Panagrolaimoidea</taxon>
        <taxon>Panagrolaimidae</taxon>
        <taxon>Panagrolaimus</taxon>
    </lineage>
</organism>
<dbReference type="WBParaSite" id="JU765_v2.g7338.t1">
    <property type="protein sequence ID" value="JU765_v2.g7338.t1"/>
    <property type="gene ID" value="JU765_v2.g7338"/>
</dbReference>